<protein>
    <submittedName>
        <fullName evidence="1">Asparaginase</fullName>
    </submittedName>
</protein>
<dbReference type="RefSeq" id="WP_198476176.1">
    <property type="nucleotide sequence ID" value="NZ_JADGMQ010000004.1"/>
</dbReference>
<keyword evidence="2" id="KW-1185">Reference proteome</keyword>
<gene>
    <name evidence="1" type="ORF">IOD40_08925</name>
</gene>
<dbReference type="Proteomes" id="UP000601789">
    <property type="component" value="Unassembled WGS sequence"/>
</dbReference>
<dbReference type="InterPro" id="IPR010349">
    <property type="entry name" value="Asparaginase_II"/>
</dbReference>
<sequence>MANPVLVEVTRGNIVESTHRGSVIVADADGRSVLEIGDVDRIIFPRSAVKAIQALPFVESGAADAFGFGQREIAFTGASHSGEPKHATLAAEMLDRAGLSPGALECGAHWPMGQQAALDLARQGKVPMALHNNCSGKHAGFLCTCQHLRIDYKGYVSAGHPLQEMVRDTMESVTGAPHSIESCGIDGCSIPTYSVQQRKLAQGFARMATGVGLGPKRAEAAKGVLEACMAEPYYVAGTGMLDTKLMEAAAGRIMIKMGAESVYCGAIPELGLGIAIKCDDGTVRASEVMVAAVLAKLMADDAELAGKMTEFANPVMRNWNGIEVGRLRPTQALA</sequence>
<evidence type="ECO:0000313" key="2">
    <source>
        <dbReference type="Proteomes" id="UP000601789"/>
    </source>
</evidence>
<dbReference type="Pfam" id="PF06089">
    <property type="entry name" value="Asparaginase_II"/>
    <property type="match status" value="1"/>
</dbReference>
<dbReference type="EMBL" id="JADGMQ010000004">
    <property type="protein sequence ID" value="MBI1620783.1"/>
    <property type="molecule type" value="Genomic_DNA"/>
</dbReference>
<dbReference type="PANTHER" id="PTHR42110">
    <property type="entry name" value="L-ASPARAGINASE, PUTATIVE (AFU_ORTHOLOGUE AFUA_3G11890)-RELATED"/>
    <property type="match status" value="1"/>
</dbReference>
<name>A0ABS0SEB4_9HYPH</name>
<accession>A0ABS0SEB4</accession>
<comment type="caution">
    <text evidence="1">The sequence shown here is derived from an EMBL/GenBank/DDBJ whole genome shotgun (WGS) entry which is preliminary data.</text>
</comment>
<evidence type="ECO:0000313" key="1">
    <source>
        <dbReference type="EMBL" id="MBI1620783.1"/>
    </source>
</evidence>
<organism evidence="1 2">
    <name type="scientific">Aquamicrobium zhengzhouense</name>
    <dbReference type="NCBI Taxonomy" id="2781738"/>
    <lineage>
        <taxon>Bacteria</taxon>
        <taxon>Pseudomonadati</taxon>
        <taxon>Pseudomonadota</taxon>
        <taxon>Alphaproteobacteria</taxon>
        <taxon>Hyphomicrobiales</taxon>
        <taxon>Phyllobacteriaceae</taxon>
        <taxon>Aquamicrobium</taxon>
    </lineage>
</organism>
<reference evidence="1 2" key="1">
    <citation type="submission" date="2020-10" db="EMBL/GenBank/DDBJ databases">
        <title>Aquamicrobium zhengzhouensis sp. nov., a exopolysaccharide producing bacterium isolated from farmland soil.</title>
        <authorList>
            <person name="Wang X."/>
        </authorList>
    </citation>
    <scope>NUCLEOTIDE SEQUENCE [LARGE SCALE GENOMIC DNA]</scope>
    <source>
        <strain evidence="2">cd-1</strain>
    </source>
</reference>
<proteinExistence type="predicted"/>
<dbReference type="PANTHER" id="PTHR42110:SF1">
    <property type="entry name" value="L-ASPARAGINASE, PUTATIVE (AFU_ORTHOLOGUE AFUA_3G11890)-RELATED"/>
    <property type="match status" value="1"/>
</dbReference>